<evidence type="ECO:0000313" key="1">
    <source>
        <dbReference type="EMBL" id="SFV29236.1"/>
    </source>
</evidence>
<evidence type="ECO:0008006" key="3">
    <source>
        <dbReference type="Google" id="ProtNLM"/>
    </source>
</evidence>
<protein>
    <recommendedName>
        <fullName evidence="3">Alpha/beta hydrolase family protein</fullName>
    </recommendedName>
</protein>
<name>A0A1I7N3R4_9HYPH</name>
<dbReference type="Gene3D" id="3.40.50.1820">
    <property type="entry name" value="alpha/beta hydrolase"/>
    <property type="match status" value="1"/>
</dbReference>
<accession>A0A1I7N3R4</accession>
<dbReference type="Proteomes" id="UP000199423">
    <property type="component" value="Unassembled WGS sequence"/>
</dbReference>
<dbReference type="AlphaFoldDB" id="A0A1I7N3R4"/>
<dbReference type="InterPro" id="IPR029058">
    <property type="entry name" value="AB_hydrolase_fold"/>
</dbReference>
<evidence type="ECO:0000313" key="2">
    <source>
        <dbReference type="Proteomes" id="UP000199423"/>
    </source>
</evidence>
<reference evidence="2" key="1">
    <citation type="submission" date="2016-10" db="EMBL/GenBank/DDBJ databases">
        <authorList>
            <person name="Varghese N."/>
            <person name="Submissions S."/>
        </authorList>
    </citation>
    <scope>NUCLEOTIDE SEQUENCE [LARGE SCALE GENOMIC DNA]</scope>
    <source>
        <strain evidence="2">DSM 1565</strain>
    </source>
</reference>
<sequence>MKTSEVDILIVPGWQDSGPDHWQSRWERNLRTARRVIQQDWDNPDVETWGDRMAKFASGATQPVVVVAHSVGVAAVALAADKLKRNRVIGAFLVAPADLDHADFWPDTGGKRWPPEKGTRGFETMPERRLPFPSHVVVANNDLYCSYARAEHFAGKWGATLSDAGESGHINIESGHGPWPEGLLQFGQFLKKLG</sequence>
<keyword evidence="2" id="KW-1185">Reference proteome</keyword>
<gene>
    <name evidence="1" type="ORF">SAMN04488557_1202</name>
</gene>
<dbReference type="EMBL" id="FPCH01000001">
    <property type="protein sequence ID" value="SFV29236.1"/>
    <property type="molecule type" value="Genomic_DNA"/>
</dbReference>
<dbReference type="OrthoDB" id="9804993at2"/>
<dbReference type="InterPro" id="IPR010662">
    <property type="entry name" value="RBBP9/YdeN"/>
</dbReference>
<dbReference type="SUPFAM" id="SSF53474">
    <property type="entry name" value="alpha/beta-Hydrolases"/>
    <property type="match status" value="1"/>
</dbReference>
<organism evidence="1 2">
    <name type="scientific">Hyphomicrobium facile</name>
    <dbReference type="NCBI Taxonomy" id="51670"/>
    <lineage>
        <taxon>Bacteria</taxon>
        <taxon>Pseudomonadati</taxon>
        <taxon>Pseudomonadota</taxon>
        <taxon>Alphaproteobacteria</taxon>
        <taxon>Hyphomicrobiales</taxon>
        <taxon>Hyphomicrobiaceae</taxon>
        <taxon>Hyphomicrobium</taxon>
    </lineage>
</organism>
<dbReference type="GO" id="GO:0016787">
    <property type="term" value="F:hydrolase activity"/>
    <property type="evidence" value="ECO:0007669"/>
    <property type="project" value="InterPro"/>
</dbReference>
<dbReference type="STRING" id="51670.SAMN04488557_1202"/>
<dbReference type="RefSeq" id="WP_092865439.1">
    <property type="nucleotide sequence ID" value="NZ_FPCH01000001.1"/>
</dbReference>
<dbReference type="Pfam" id="PF06821">
    <property type="entry name" value="Ser_hydrolase"/>
    <property type="match status" value="1"/>
</dbReference>
<proteinExistence type="predicted"/>